<dbReference type="Proteomes" id="UP001340816">
    <property type="component" value="Chromosome"/>
</dbReference>
<name>A0ABZ1H840_STRPH</name>
<evidence type="ECO:0000313" key="2">
    <source>
        <dbReference type="Proteomes" id="UP001340816"/>
    </source>
</evidence>
<proteinExistence type="predicted"/>
<protein>
    <submittedName>
        <fullName evidence="1">Uncharacterized protein</fullName>
    </submittedName>
</protein>
<sequence length="500" mass="55254">MRRPTLLYAVLEKRGWLRYEVFVAQLANAGARAAKHYENPRLARVRTVTKTTFQRWLSGTQEPRGEAAVVIEFWLGYTVKELLGPAPERELVLARGLHDASLAAAHGLDVKFDTSFLSVAAPVPGTGGVWHMDGLRILDGTAVAVQMYEAALQPSCVLIGPEDLEHLRYFTQSRRRALLLGSLGAQGADDLYALDAAHARRQLAMPVQRFPIPMQYRLDPMTYALLWACLNVDDSLLADDCALHVEQQRLEVHLERGLSAAARTAYADLSNVGALWLGSRTCAAFVQRHLLVSDVSPVMWSRAQFGEQGAAWLLFRERHGILQLMRDHSAGLDGAPGCALCVPESAVHSSEPYERLLLLLAVALMESYGLTVWVCTEEEYSRLPEFHLGSDERVVVADWLDPDAVWNVECVDGNGAKDAFAQAMHHAQVRSVADGATSHERIRALADYLGLGHGWDRLIERCRELGSYGTTGLLRTRSRLINTGEIDRALQFLGGLDPTS</sequence>
<dbReference type="EMBL" id="CP109135">
    <property type="protein sequence ID" value="WSD14304.1"/>
    <property type="molecule type" value="Genomic_DNA"/>
</dbReference>
<evidence type="ECO:0000313" key="1">
    <source>
        <dbReference type="EMBL" id="WSD14304.1"/>
    </source>
</evidence>
<gene>
    <name evidence="1" type="ORF">OHB35_14215</name>
</gene>
<organism evidence="1 2">
    <name type="scientific">Streptomyces phaeochromogenes</name>
    <dbReference type="NCBI Taxonomy" id="1923"/>
    <lineage>
        <taxon>Bacteria</taxon>
        <taxon>Bacillati</taxon>
        <taxon>Actinomycetota</taxon>
        <taxon>Actinomycetes</taxon>
        <taxon>Kitasatosporales</taxon>
        <taxon>Streptomycetaceae</taxon>
        <taxon>Streptomyces</taxon>
        <taxon>Streptomyces phaeochromogenes group</taxon>
    </lineage>
</organism>
<reference evidence="1 2" key="1">
    <citation type="submission" date="2022-10" db="EMBL/GenBank/DDBJ databases">
        <title>The complete genomes of actinobacterial strains from the NBC collection.</title>
        <authorList>
            <person name="Joergensen T.S."/>
            <person name="Alvarez Arevalo M."/>
            <person name="Sterndorff E.B."/>
            <person name="Faurdal D."/>
            <person name="Vuksanovic O."/>
            <person name="Mourched A.-S."/>
            <person name="Charusanti P."/>
            <person name="Shaw S."/>
            <person name="Blin K."/>
            <person name="Weber T."/>
        </authorList>
    </citation>
    <scope>NUCLEOTIDE SEQUENCE [LARGE SCALE GENOMIC DNA]</scope>
    <source>
        <strain evidence="1 2">NBC 01752</strain>
    </source>
</reference>
<dbReference type="RefSeq" id="WP_326758951.1">
    <property type="nucleotide sequence ID" value="NZ_CP109135.1"/>
</dbReference>
<accession>A0ABZ1H840</accession>
<keyword evidence="2" id="KW-1185">Reference proteome</keyword>